<evidence type="ECO:0000313" key="2">
    <source>
        <dbReference type="EMBL" id="TFK99306.1"/>
    </source>
</evidence>
<dbReference type="SUPFAM" id="SSF81383">
    <property type="entry name" value="F-box domain"/>
    <property type="match status" value="1"/>
</dbReference>
<proteinExistence type="predicted"/>
<keyword evidence="3" id="KW-1185">Reference proteome</keyword>
<evidence type="ECO:0000259" key="1">
    <source>
        <dbReference type="PROSITE" id="PS50181"/>
    </source>
</evidence>
<dbReference type="EMBL" id="ML178834">
    <property type="protein sequence ID" value="TFK99306.1"/>
    <property type="molecule type" value="Genomic_DNA"/>
</dbReference>
<name>A0A5C3QCQ1_9AGAR</name>
<reference evidence="2 3" key="1">
    <citation type="journal article" date="2019" name="Nat. Ecol. Evol.">
        <title>Megaphylogeny resolves global patterns of mushroom evolution.</title>
        <authorList>
            <person name="Varga T."/>
            <person name="Krizsan K."/>
            <person name="Foldi C."/>
            <person name="Dima B."/>
            <person name="Sanchez-Garcia M."/>
            <person name="Sanchez-Ramirez S."/>
            <person name="Szollosi G.J."/>
            <person name="Szarkandi J.G."/>
            <person name="Papp V."/>
            <person name="Albert L."/>
            <person name="Andreopoulos W."/>
            <person name="Angelini C."/>
            <person name="Antonin V."/>
            <person name="Barry K.W."/>
            <person name="Bougher N.L."/>
            <person name="Buchanan P."/>
            <person name="Buyck B."/>
            <person name="Bense V."/>
            <person name="Catcheside P."/>
            <person name="Chovatia M."/>
            <person name="Cooper J."/>
            <person name="Damon W."/>
            <person name="Desjardin D."/>
            <person name="Finy P."/>
            <person name="Geml J."/>
            <person name="Haridas S."/>
            <person name="Hughes K."/>
            <person name="Justo A."/>
            <person name="Karasinski D."/>
            <person name="Kautmanova I."/>
            <person name="Kiss B."/>
            <person name="Kocsube S."/>
            <person name="Kotiranta H."/>
            <person name="LaButti K.M."/>
            <person name="Lechner B.E."/>
            <person name="Liimatainen K."/>
            <person name="Lipzen A."/>
            <person name="Lukacs Z."/>
            <person name="Mihaltcheva S."/>
            <person name="Morgado L.N."/>
            <person name="Niskanen T."/>
            <person name="Noordeloos M.E."/>
            <person name="Ohm R.A."/>
            <person name="Ortiz-Santana B."/>
            <person name="Ovrebo C."/>
            <person name="Racz N."/>
            <person name="Riley R."/>
            <person name="Savchenko A."/>
            <person name="Shiryaev A."/>
            <person name="Soop K."/>
            <person name="Spirin V."/>
            <person name="Szebenyi C."/>
            <person name="Tomsovsky M."/>
            <person name="Tulloss R.E."/>
            <person name="Uehling J."/>
            <person name="Grigoriev I.V."/>
            <person name="Vagvolgyi C."/>
            <person name="Papp T."/>
            <person name="Martin F.M."/>
            <person name="Miettinen O."/>
            <person name="Hibbett D.S."/>
            <person name="Nagy L.G."/>
        </authorList>
    </citation>
    <scope>NUCLEOTIDE SEQUENCE [LARGE SCALE GENOMIC DNA]</scope>
    <source>
        <strain evidence="2 3">CBS 309.79</strain>
    </source>
</reference>
<gene>
    <name evidence="2" type="ORF">BDV98DRAFT_594996</name>
</gene>
<dbReference type="Pfam" id="PF12937">
    <property type="entry name" value="F-box-like"/>
    <property type="match status" value="1"/>
</dbReference>
<accession>A0A5C3QCQ1</accession>
<feature type="domain" description="F-box" evidence="1">
    <location>
        <begin position="5"/>
        <end position="59"/>
    </location>
</feature>
<dbReference type="AlphaFoldDB" id="A0A5C3QCQ1"/>
<dbReference type="PROSITE" id="PS50181">
    <property type="entry name" value="FBOX"/>
    <property type="match status" value="1"/>
</dbReference>
<evidence type="ECO:0000313" key="3">
    <source>
        <dbReference type="Proteomes" id="UP000305067"/>
    </source>
</evidence>
<dbReference type="InterPro" id="IPR036047">
    <property type="entry name" value="F-box-like_dom_sf"/>
</dbReference>
<dbReference type="InterPro" id="IPR001810">
    <property type="entry name" value="F-box_dom"/>
</dbReference>
<organism evidence="2 3">
    <name type="scientific">Pterulicium gracile</name>
    <dbReference type="NCBI Taxonomy" id="1884261"/>
    <lineage>
        <taxon>Eukaryota</taxon>
        <taxon>Fungi</taxon>
        <taxon>Dikarya</taxon>
        <taxon>Basidiomycota</taxon>
        <taxon>Agaricomycotina</taxon>
        <taxon>Agaricomycetes</taxon>
        <taxon>Agaricomycetidae</taxon>
        <taxon>Agaricales</taxon>
        <taxon>Pleurotineae</taxon>
        <taxon>Pterulaceae</taxon>
        <taxon>Pterulicium</taxon>
    </lineage>
</organism>
<dbReference type="OrthoDB" id="3365698at2759"/>
<dbReference type="Gene3D" id="1.20.1280.50">
    <property type="match status" value="1"/>
</dbReference>
<dbReference type="Proteomes" id="UP000305067">
    <property type="component" value="Unassembled WGS sequence"/>
</dbReference>
<protein>
    <recommendedName>
        <fullName evidence="1">F-box domain-containing protein</fullName>
    </recommendedName>
</protein>
<sequence>MPRPPPAIFRLPSELLHLIFQQVDLSESGPDTVEIGNLAAVCKRWTSLALASSGLWSTINVNMKELVTGPYDANFARLICHRIQLQLVRSLQRPLRCFANLPDEVSAEHSFIQAIIFSIGASLDRCTLIMLHGFIPITWKLLPMDKPPLIPDTLSIRGRNYLLQHLALMRVELPIYISALWTNIRTLELVHTLYRLSRNSQNASQYLDNHVL</sequence>